<dbReference type="Pfam" id="PF13185">
    <property type="entry name" value="GAF_2"/>
    <property type="match status" value="1"/>
</dbReference>
<accession>A0A502CX86</accession>
<evidence type="ECO:0000313" key="4">
    <source>
        <dbReference type="EMBL" id="TPG18195.1"/>
    </source>
</evidence>
<evidence type="ECO:0000259" key="3">
    <source>
        <dbReference type="PROSITE" id="PS50921"/>
    </source>
</evidence>
<dbReference type="OrthoDB" id="4935162at2"/>
<proteinExistence type="predicted"/>
<dbReference type="Gene3D" id="3.30.450.40">
    <property type="match status" value="1"/>
</dbReference>
<dbReference type="InterPro" id="IPR003018">
    <property type="entry name" value="GAF"/>
</dbReference>
<dbReference type="GO" id="GO:0003723">
    <property type="term" value="F:RNA binding"/>
    <property type="evidence" value="ECO:0007669"/>
    <property type="project" value="InterPro"/>
</dbReference>
<organism evidence="4 5">
    <name type="scientific">Pedococcus bigeumensis</name>
    <dbReference type="NCBI Taxonomy" id="433644"/>
    <lineage>
        <taxon>Bacteria</taxon>
        <taxon>Bacillati</taxon>
        <taxon>Actinomycetota</taxon>
        <taxon>Actinomycetes</taxon>
        <taxon>Micrococcales</taxon>
        <taxon>Intrasporangiaceae</taxon>
        <taxon>Pedococcus</taxon>
    </lineage>
</organism>
<dbReference type="InterPro" id="IPR005561">
    <property type="entry name" value="ANTAR"/>
</dbReference>
<keyword evidence="1" id="KW-0805">Transcription regulation</keyword>
<evidence type="ECO:0000256" key="1">
    <source>
        <dbReference type="ARBA" id="ARBA00023015"/>
    </source>
</evidence>
<evidence type="ECO:0000256" key="2">
    <source>
        <dbReference type="ARBA" id="ARBA00023163"/>
    </source>
</evidence>
<keyword evidence="5" id="KW-1185">Reference proteome</keyword>
<dbReference type="InterPro" id="IPR029016">
    <property type="entry name" value="GAF-like_dom_sf"/>
</dbReference>
<sequence>MKDSLGRLAHANQLIDDEPPILHGAPGTIGRLERLCSALTRSLPATGVGLSLLTMDNYGGGTIAASNAESRVLEELQFSLGEGPCIEAYTSRRPVLEPQLSTHGMRRWPGYAAAAQEQGVKAVFAFPLQIGAARAGALDVYRNETGSLTDDALAQAVTFAEVAMGLLVDGQDGAQDGQTSSDLDDALAYRLEVYQAQGMVMVDLGVGIDEAMARLRGHAYAQDRYISDVARDIVGGKLRLNRDAT</sequence>
<dbReference type="PIRSF" id="PIRSF036625">
    <property type="entry name" value="GAF_ANTAR"/>
    <property type="match status" value="1"/>
</dbReference>
<dbReference type="Gene3D" id="1.10.10.10">
    <property type="entry name" value="Winged helix-like DNA-binding domain superfamily/Winged helix DNA-binding domain"/>
    <property type="match status" value="1"/>
</dbReference>
<feature type="domain" description="ANTAR" evidence="3">
    <location>
        <begin position="173"/>
        <end position="234"/>
    </location>
</feature>
<dbReference type="PROSITE" id="PS50921">
    <property type="entry name" value="ANTAR"/>
    <property type="match status" value="1"/>
</dbReference>
<comment type="caution">
    <text evidence="4">The sequence shown here is derived from an EMBL/GenBank/DDBJ whole genome shotgun (WGS) entry which is preliminary data.</text>
</comment>
<dbReference type="AlphaFoldDB" id="A0A502CX86"/>
<protein>
    <submittedName>
        <fullName evidence="4">ANTAR domain-containing protein</fullName>
    </submittedName>
</protein>
<dbReference type="RefSeq" id="WP_140738326.1">
    <property type="nucleotide sequence ID" value="NZ_RCZM01000002.1"/>
</dbReference>
<dbReference type="SUPFAM" id="SSF55781">
    <property type="entry name" value="GAF domain-like"/>
    <property type="match status" value="1"/>
</dbReference>
<gene>
    <name evidence="4" type="ORF">EAH86_07355</name>
</gene>
<keyword evidence="2" id="KW-0804">Transcription</keyword>
<dbReference type="Pfam" id="PF03861">
    <property type="entry name" value="ANTAR"/>
    <property type="match status" value="1"/>
</dbReference>
<dbReference type="InterPro" id="IPR036388">
    <property type="entry name" value="WH-like_DNA-bd_sf"/>
</dbReference>
<name>A0A502CX86_9MICO</name>
<evidence type="ECO:0000313" key="5">
    <source>
        <dbReference type="Proteomes" id="UP000317722"/>
    </source>
</evidence>
<dbReference type="InterPro" id="IPR012074">
    <property type="entry name" value="GAF_ANTAR"/>
</dbReference>
<dbReference type="EMBL" id="RCZM01000002">
    <property type="protein sequence ID" value="TPG18195.1"/>
    <property type="molecule type" value="Genomic_DNA"/>
</dbReference>
<dbReference type="SMART" id="SM01012">
    <property type="entry name" value="ANTAR"/>
    <property type="match status" value="1"/>
</dbReference>
<dbReference type="Proteomes" id="UP000317722">
    <property type="component" value="Unassembled WGS sequence"/>
</dbReference>
<reference evidence="4 5" key="1">
    <citation type="journal article" date="2019" name="Environ. Microbiol.">
        <title>Species interactions and distinct microbial communities in high Arctic permafrost affected cryosols are associated with the CH4 and CO2 gas fluxes.</title>
        <authorList>
            <person name="Altshuler I."/>
            <person name="Hamel J."/>
            <person name="Turney S."/>
            <person name="Magnuson E."/>
            <person name="Levesque R."/>
            <person name="Greer C."/>
            <person name="Whyte L.G."/>
        </authorList>
    </citation>
    <scope>NUCLEOTIDE SEQUENCE [LARGE SCALE GENOMIC DNA]</scope>
    <source>
        <strain evidence="4 5">S9.3A</strain>
    </source>
</reference>